<evidence type="ECO:0000313" key="1">
    <source>
        <dbReference type="EMBL" id="KZS90430.1"/>
    </source>
</evidence>
<accession>A0A164RBY4</accession>
<dbReference type="AlphaFoldDB" id="A0A164RBY4"/>
<proteinExistence type="predicted"/>
<dbReference type="EMBL" id="KV419421">
    <property type="protein sequence ID" value="KZS90430.1"/>
    <property type="molecule type" value="Genomic_DNA"/>
</dbReference>
<gene>
    <name evidence="1" type="ORF">SISNIDRAFT_488313</name>
</gene>
<dbReference type="Proteomes" id="UP000076722">
    <property type="component" value="Unassembled WGS sequence"/>
</dbReference>
<keyword evidence="2" id="KW-1185">Reference proteome</keyword>
<protein>
    <submittedName>
        <fullName evidence="1">Uncharacterized protein</fullName>
    </submittedName>
</protein>
<reference evidence="1 2" key="1">
    <citation type="journal article" date="2016" name="Mol. Biol. Evol.">
        <title>Comparative Genomics of Early-Diverging Mushroom-Forming Fungi Provides Insights into the Origins of Lignocellulose Decay Capabilities.</title>
        <authorList>
            <person name="Nagy L.G."/>
            <person name="Riley R."/>
            <person name="Tritt A."/>
            <person name="Adam C."/>
            <person name="Daum C."/>
            <person name="Floudas D."/>
            <person name="Sun H."/>
            <person name="Yadav J.S."/>
            <person name="Pangilinan J."/>
            <person name="Larsson K.H."/>
            <person name="Matsuura K."/>
            <person name="Barry K."/>
            <person name="Labutti K."/>
            <person name="Kuo R."/>
            <person name="Ohm R.A."/>
            <person name="Bhattacharya S.S."/>
            <person name="Shirouzu T."/>
            <person name="Yoshinaga Y."/>
            <person name="Martin F.M."/>
            <person name="Grigoriev I.V."/>
            <person name="Hibbett D.S."/>
        </authorList>
    </citation>
    <scope>NUCLEOTIDE SEQUENCE [LARGE SCALE GENOMIC DNA]</scope>
    <source>
        <strain evidence="1 2">HHB9708</strain>
    </source>
</reference>
<name>A0A164RBY4_9AGAM</name>
<sequence>MVGCELAALWADQREDGPKATSSYVHPIQFLPLPGSVDAKTVTVAGLESSALWIKNEDMGVWQDASFRTSFLPFVQEMRREVLHLRQPSFDDLVLHSLPYPMVLLRDLPTTPPLDRYPVIECELAARSADQRENGLKATSSYVHPTQICSSAAICRCDTDDRSWPRELCSLDKNEDIKVQVPRVDVGSTGDGVKAVRHQNSGRKSLQNLFDGSLAELFRLIGKLLPT</sequence>
<organism evidence="1 2">
    <name type="scientific">Sistotremastrum niveocremeum HHB9708</name>
    <dbReference type="NCBI Taxonomy" id="1314777"/>
    <lineage>
        <taxon>Eukaryota</taxon>
        <taxon>Fungi</taxon>
        <taxon>Dikarya</taxon>
        <taxon>Basidiomycota</taxon>
        <taxon>Agaricomycotina</taxon>
        <taxon>Agaricomycetes</taxon>
        <taxon>Sistotremastrales</taxon>
        <taxon>Sistotremastraceae</taxon>
        <taxon>Sertulicium</taxon>
        <taxon>Sertulicium niveocremeum</taxon>
    </lineage>
</organism>
<evidence type="ECO:0000313" key="2">
    <source>
        <dbReference type="Proteomes" id="UP000076722"/>
    </source>
</evidence>